<dbReference type="AlphaFoldDB" id="A0A2P5D6V0"/>
<protein>
    <submittedName>
        <fullName evidence="1">Uncharacterized protein</fullName>
    </submittedName>
</protein>
<proteinExistence type="predicted"/>
<dbReference type="Proteomes" id="UP000237105">
    <property type="component" value="Unassembled WGS sequence"/>
</dbReference>
<accession>A0A2P5D6V0</accession>
<comment type="caution">
    <text evidence="1">The sequence shown here is derived from an EMBL/GenBank/DDBJ whole genome shotgun (WGS) entry which is preliminary data.</text>
</comment>
<sequence>MALPERLVQVVDSSLLPRETNETAVRTEHGRKYINDGGFENLNKISTHLQKCLISVFEIGLACSKESPNERMSMGDVIKEIQSIRNLIRELEAL</sequence>
<dbReference type="OrthoDB" id="1103805at2759"/>
<organism evidence="1 2">
    <name type="scientific">Parasponia andersonii</name>
    <name type="common">Sponia andersonii</name>
    <dbReference type="NCBI Taxonomy" id="3476"/>
    <lineage>
        <taxon>Eukaryota</taxon>
        <taxon>Viridiplantae</taxon>
        <taxon>Streptophyta</taxon>
        <taxon>Embryophyta</taxon>
        <taxon>Tracheophyta</taxon>
        <taxon>Spermatophyta</taxon>
        <taxon>Magnoliopsida</taxon>
        <taxon>eudicotyledons</taxon>
        <taxon>Gunneridae</taxon>
        <taxon>Pentapetalae</taxon>
        <taxon>rosids</taxon>
        <taxon>fabids</taxon>
        <taxon>Rosales</taxon>
        <taxon>Cannabaceae</taxon>
        <taxon>Parasponia</taxon>
    </lineage>
</organism>
<dbReference type="Gene3D" id="1.10.510.10">
    <property type="entry name" value="Transferase(Phosphotransferase) domain 1"/>
    <property type="match status" value="1"/>
</dbReference>
<name>A0A2P5D6V0_PARAD</name>
<reference evidence="2" key="1">
    <citation type="submission" date="2016-06" db="EMBL/GenBank/DDBJ databases">
        <title>Parallel loss of symbiosis genes in relatives of nitrogen-fixing non-legume Parasponia.</title>
        <authorList>
            <person name="Van Velzen R."/>
            <person name="Holmer R."/>
            <person name="Bu F."/>
            <person name="Rutten L."/>
            <person name="Van Zeijl A."/>
            <person name="Liu W."/>
            <person name="Santuari L."/>
            <person name="Cao Q."/>
            <person name="Sharma T."/>
            <person name="Shen D."/>
            <person name="Roswanjaya Y."/>
            <person name="Wardhani T."/>
            <person name="Kalhor M.S."/>
            <person name="Jansen J."/>
            <person name="Van den Hoogen J."/>
            <person name="Gungor B."/>
            <person name="Hartog M."/>
            <person name="Hontelez J."/>
            <person name="Verver J."/>
            <person name="Yang W.-C."/>
            <person name="Schijlen E."/>
            <person name="Repin R."/>
            <person name="Schilthuizen M."/>
            <person name="Schranz E."/>
            <person name="Heidstra R."/>
            <person name="Miyata K."/>
            <person name="Fedorova E."/>
            <person name="Kohlen W."/>
            <person name="Bisseling T."/>
            <person name="Smit S."/>
            <person name="Geurts R."/>
        </authorList>
    </citation>
    <scope>NUCLEOTIDE SEQUENCE [LARGE SCALE GENOMIC DNA]</scope>
    <source>
        <strain evidence="2">cv. WU1-14</strain>
    </source>
</reference>
<evidence type="ECO:0000313" key="2">
    <source>
        <dbReference type="Proteomes" id="UP000237105"/>
    </source>
</evidence>
<keyword evidence="2" id="KW-1185">Reference proteome</keyword>
<gene>
    <name evidence="1" type="ORF">PanWU01x14_090520</name>
</gene>
<dbReference type="EMBL" id="JXTB01000058">
    <property type="protein sequence ID" value="PON69027.1"/>
    <property type="molecule type" value="Genomic_DNA"/>
</dbReference>
<evidence type="ECO:0000313" key="1">
    <source>
        <dbReference type="EMBL" id="PON69027.1"/>
    </source>
</evidence>